<sequence>MALDPEIAAVLRSLESTPPMESLSVDALRAGLAYPPLDRRTMVGEVVDLEIPLAGRSLAARLYRPRPEARQSDGVIVFFHGGGFVIGNLDTHDHVCRDLCEGSGAAVIALDYRLAPEHRFPAAVDDCFDAVGWIAQHAETLSLDASRIVVAGDSAGGNLAAVTALRIRDEGGPSLCAQVLVYPVTDYHTPPTRSYIENQSGYALTRAAMIRFWHDYVANERDAFHPHACPLRAKSLAGLPRALVVTAGFDPLRDEGDAYANRLFDAGVPVTLRHYEGMIHGFFRMGLACAAAKEALMEAAAWIGGAMARRGVAA</sequence>
<dbReference type="GO" id="GO:0016787">
    <property type="term" value="F:hydrolase activity"/>
    <property type="evidence" value="ECO:0007669"/>
    <property type="project" value="UniProtKB-KW"/>
</dbReference>
<evidence type="ECO:0000313" key="6">
    <source>
        <dbReference type="Proteomes" id="UP000062912"/>
    </source>
</evidence>
<organism evidence="5 6">
    <name type="scientific">Burkholderia pseudomultivorans</name>
    <dbReference type="NCBI Taxonomy" id="1207504"/>
    <lineage>
        <taxon>Bacteria</taxon>
        <taxon>Pseudomonadati</taxon>
        <taxon>Pseudomonadota</taxon>
        <taxon>Betaproteobacteria</taxon>
        <taxon>Burkholderiales</taxon>
        <taxon>Burkholderiaceae</taxon>
        <taxon>Burkholderia</taxon>
        <taxon>Burkholderia cepacia complex</taxon>
    </lineage>
</organism>
<comment type="similarity">
    <text evidence="1">Belongs to the 'GDXG' lipolytic enzyme family.</text>
</comment>
<dbReference type="RefSeq" id="WP_060246064.1">
    <property type="nucleotide sequence ID" value="NZ_LPJR01000073.1"/>
</dbReference>
<keyword evidence="2" id="KW-0378">Hydrolase</keyword>
<dbReference type="FunFam" id="3.40.50.1820:FF:000089">
    <property type="entry name" value="Alpha/beta hydrolase"/>
    <property type="match status" value="1"/>
</dbReference>
<dbReference type="InterPro" id="IPR013094">
    <property type="entry name" value="AB_hydrolase_3"/>
</dbReference>
<accession>A0A132E9D5</accession>
<dbReference type="SUPFAM" id="SSF53474">
    <property type="entry name" value="alpha/beta-Hydrolases"/>
    <property type="match status" value="1"/>
</dbReference>
<dbReference type="OrthoDB" id="9794445at2"/>
<gene>
    <name evidence="5" type="ORF">WT56_29190</name>
</gene>
<evidence type="ECO:0000256" key="1">
    <source>
        <dbReference type="ARBA" id="ARBA00010515"/>
    </source>
</evidence>
<name>A0A132E9D5_9BURK</name>
<dbReference type="PROSITE" id="PS01174">
    <property type="entry name" value="LIPASE_GDXG_SER"/>
    <property type="match status" value="1"/>
</dbReference>
<feature type="domain" description="Alpha/beta hydrolase fold-3" evidence="4">
    <location>
        <begin position="76"/>
        <end position="283"/>
    </location>
</feature>
<evidence type="ECO:0000259" key="4">
    <source>
        <dbReference type="Pfam" id="PF07859"/>
    </source>
</evidence>
<dbReference type="Gene3D" id="3.40.50.1820">
    <property type="entry name" value="alpha/beta hydrolase"/>
    <property type="match status" value="1"/>
</dbReference>
<reference evidence="5 6" key="1">
    <citation type="submission" date="2015-11" db="EMBL/GenBank/DDBJ databases">
        <title>Expanding the genomic diversity of Burkholderia species for the development of highly accurate diagnostics.</title>
        <authorList>
            <person name="Sahl J."/>
            <person name="Keim P."/>
            <person name="Wagner D."/>
        </authorList>
    </citation>
    <scope>NUCLEOTIDE SEQUENCE [LARGE SCALE GENOMIC DNA]</scope>
    <source>
        <strain evidence="5 6">MSMB368WGS</strain>
    </source>
</reference>
<dbReference type="Proteomes" id="UP000062912">
    <property type="component" value="Unassembled WGS sequence"/>
</dbReference>
<proteinExistence type="inferred from homology"/>
<dbReference type="AlphaFoldDB" id="A0A132E9D5"/>
<dbReference type="ESTHER" id="9burk-f0g0e2">
    <property type="family name" value="Hormone-sensitive_lipase_like"/>
</dbReference>
<evidence type="ECO:0000256" key="3">
    <source>
        <dbReference type="PROSITE-ProRule" id="PRU10038"/>
    </source>
</evidence>
<comment type="caution">
    <text evidence="5">The sequence shown here is derived from an EMBL/GenBank/DDBJ whole genome shotgun (WGS) entry which is preliminary data.</text>
</comment>
<dbReference type="EMBL" id="LPJR01000073">
    <property type="protein sequence ID" value="KWF21261.1"/>
    <property type="molecule type" value="Genomic_DNA"/>
</dbReference>
<dbReference type="InterPro" id="IPR029058">
    <property type="entry name" value="AB_hydrolase_fold"/>
</dbReference>
<dbReference type="PROSITE" id="PS01173">
    <property type="entry name" value="LIPASE_GDXG_HIS"/>
    <property type="match status" value="1"/>
</dbReference>
<dbReference type="PANTHER" id="PTHR48081:SF8">
    <property type="entry name" value="ALPHA_BETA HYDROLASE FOLD-3 DOMAIN-CONTAINING PROTEIN-RELATED"/>
    <property type="match status" value="1"/>
</dbReference>
<evidence type="ECO:0000256" key="2">
    <source>
        <dbReference type="ARBA" id="ARBA00022801"/>
    </source>
</evidence>
<dbReference type="InterPro" id="IPR002168">
    <property type="entry name" value="Lipase_GDXG_HIS_AS"/>
</dbReference>
<dbReference type="InterPro" id="IPR050300">
    <property type="entry name" value="GDXG_lipolytic_enzyme"/>
</dbReference>
<protein>
    <submittedName>
        <fullName evidence="5">Lipolytic protein</fullName>
    </submittedName>
</protein>
<feature type="active site" evidence="3">
    <location>
        <position position="154"/>
    </location>
</feature>
<dbReference type="Pfam" id="PF07859">
    <property type="entry name" value="Abhydrolase_3"/>
    <property type="match status" value="1"/>
</dbReference>
<evidence type="ECO:0000313" key="5">
    <source>
        <dbReference type="EMBL" id="KWF21261.1"/>
    </source>
</evidence>
<dbReference type="InterPro" id="IPR033140">
    <property type="entry name" value="Lipase_GDXG_put_SER_AS"/>
</dbReference>
<dbReference type="PANTHER" id="PTHR48081">
    <property type="entry name" value="AB HYDROLASE SUPERFAMILY PROTEIN C4A8.06C"/>
    <property type="match status" value="1"/>
</dbReference>